<accession>A0A1G9IPU8</accession>
<dbReference type="InterPro" id="IPR042100">
    <property type="entry name" value="Bug_dom1"/>
</dbReference>
<dbReference type="SUPFAM" id="SSF53850">
    <property type="entry name" value="Periplasmic binding protein-like II"/>
    <property type="match status" value="1"/>
</dbReference>
<feature type="chain" id="PRO_5011478500" evidence="2">
    <location>
        <begin position="23"/>
        <end position="324"/>
    </location>
</feature>
<dbReference type="PANTHER" id="PTHR42928">
    <property type="entry name" value="TRICARBOXYLATE-BINDING PROTEIN"/>
    <property type="match status" value="1"/>
</dbReference>
<dbReference type="OrthoDB" id="8970543at2"/>
<keyword evidence="3" id="KW-0675">Receptor</keyword>
<evidence type="ECO:0000256" key="1">
    <source>
        <dbReference type="ARBA" id="ARBA00006987"/>
    </source>
</evidence>
<reference evidence="4" key="1">
    <citation type="submission" date="2016-10" db="EMBL/GenBank/DDBJ databases">
        <authorList>
            <person name="Varghese N."/>
            <person name="Submissions S."/>
        </authorList>
    </citation>
    <scope>NUCLEOTIDE SEQUENCE [LARGE SCALE GENOMIC DNA]</scope>
    <source>
        <strain evidence="4">CGMCC 1.7655</strain>
    </source>
</reference>
<proteinExistence type="inferred from homology"/>
<feature type="signal peptide" evidence="2">
    <location>
        <begin position="1"/>
        <end position="22"/>
    </location>
</feature>
<dbReference type="PANTHER" id="PTHR42928:SF5">
    <property type="entry name" value="BLR1237 PROTEIN"/>
    <property type="match status" value="1"/>
</dbReference>
<dbReference type="Gene3D" id="3.40.190.10">
    <property type="entry name" value="Periplasmic binding protein-like II"/>
    <property type="match status" value="1"/>
</dbReference>
<dbReference type="InterPro" id="IPR005064">
    <property type="entry name" value="BUG"/>
</dbReference>
<comment type="similarity">
    <text evidence="1">Belongs to the UPF0065 (bug) family.</text>
</comment>
<dbReference type="RefSeq" id="WP_090755419.1">
    <property type="nucleotide sequence ID" value="NZ_FNGE01000008.1"/>
</dbReference>
<dbReference type="Pfam" id="PF03401">
    <property type="entry name" value="TctC"/>
    <property type="match status" value="1"/>
</dbReference>
<evidence type="ECO:0000313" key="3">
    <source>
        <dbReference type="EMBL" id="SDL27075.1"/>
    </source>
</evidence>
<dbReference type="STRING" id="525640.SAMN04487971_10881"/>
<dbReference type="AlphaFoldDB" id="A0A1G9IPU8"/>
<name>A0A1G9IPU8_9RHOB</name>
<keyword evidence="4" id="KW-1185">Reference proteome</keyword>
<gene>
    <name evidence="3" type="ORF">SAMN04487971_10881</name>
</gene>
<dbReference type="Gene3D" id="3.40.190.150">
    <property type="entry name" value="Bordetella uptake gene, domain 1"/>
    <property type="match status" value="1"/>
</dbReference>
<sequence>MSVSKLFGALCAVTIMAAPGFAQDYPARTMTMVIPFSAGGPTDTVARLLAERMSADLGQQIIVENVTGAGGTLGADRVAKAEPDGYTMLLHHMGMATSATLYRTLPYDPLNDFDYVGEVVDVPMMITARKDFEPTDMAGFIDYVKANAGNLTLANAGIGAVSQLCGMLLMHSLDAQLTTVPYKGTGPAMTDLLGGQVDILCDQTTNTTQQVQAGTIKAYAVTTPERLDLFPDLPTAVESGLPDMELSVWHGVYTPKGTPAEINERLAKAMQVALADEGVIKQLAELGSTPVAADKVTPEALKTKLESEIARWKPIIEAAGVYAD</sequence>
<evidence type="ECO:0000256" key="2">
    <source>
        <dbReference type="SAM" id="SignalP"/>
    </source>
</evidence>
<evidence type="ECO:0000313" key="4">
    <source>
        <dbReference type="Proteomes" id="UP000199555"/>
    </source>
</evidence>
<organism evidence="3 4">
    <name type="scientific">Paracoccus chinensis</name>
    <dbReference type="NCBI Taxonomy" id="525640"/>
    <lineage>
        <taxon>Bacteria</taxon>
        <taxon>Pseudomonadati</taxon>
        <taxon>Pseudomonadota</taxon>
        <taxon>Alphaproteobacteria</taxon>
        <taxon>Rhodobacterales</taxon>
        <taxon>Paracoccaceae</taxon>
        <taxon>Paracoccus</taxon>
    </lineage>
</organism>
<dbReference type="EMBL" id="FNGE01000008">
    <property type="protein sequence ID" value="SDL27075.1"/>
    <property type="molecule type" value="Genomic_DNA"/>
</dbReference>
<protein>
    <submittedName>
        <fullName evidence="3">Tripartite-type tricarboxylate transporter, receptor component TctC</fullName>
    </submittedName>
</protein>
<dbReference type="PIRSF" id="PIRSF017082">
    <property type="entry name" value="YflP"/>
    <property type="match status" value="1"/>
</dbReference>
<keyword evidence="2" id="KW-0732">Signal</keyword>
<dbReference type="Proteomes" id="UP000199555">
    <property type="component" value="Unassembled WGS sequence"/>
</dbReference>